<proteinExistence type="predicted"/>
<dbReference type="AlphaFoldDB" id="A0AA38NUF9"/>
<evidence type="ECO:0000313" key="1">
    <source>
        <dbReference type="EMBL" id="KAJ3830843.1"/>
    </source>
</evidence>
<sequence>WRLLIECTPSLWTNILITRSRGWSGRYYRLHPIDDQVSISSLTSALQRSSNLLLDTTVDFTYVLNKTIIQELVSESRRWRSLSILVRSSQDLPAALSHFKNLHTPELQTLEITAHIPRDGEYSYSSPPSFIESAPRLSTVRLNRVGLRWGASTLLNLTTLELRFVVFPSYSELQALFMNCPRLHTLKLHLDDSFTRSNENHIPDTMALPLIKIRCLRTLELRFFFHSSSVIPNMTKPLRIFSTPVLEELILKDCGITE</sequence>
<dbReference type="InterPro" id="IPR032675">
    <property type="entry name" value="LRR_dom_sf"/>
</dbReference>
<comment type="caution">
    <text evidence="1">The sequence shown here is derived from an EMBL/GenBank/DDBJ whole genome shotgun (WGS) entry which is preliminary data.</text>
</comment>
<dbReference type="Proteomes" id="UP001163846">
    <property type="component" value="Unassembled WGS sequence"/>
</dbReference>
<feature type="non-terminal residue" evidence="1">
    <location>
        <position position="258"/>
    </location>
</feature>
<organism evidence="1 2">
    <name type="scientific">Lentinula raphanica</name>
    <dbReference type="NCBI Taxonomy" id="153919"/>
    <lineage>
        <taxon>Eukaryota</taxon>
        <taxon>Fungi</taxon>
        <taxon>Dikarya</taxon>
        <taxon>Basidiomycota</taxon>
        <taxon>Agaricomycotina</taxon>
        <taxon>Agaricomycetes</taxon>
        <taxon>Agaricomycetidae</taxon>
        <taxon>Agaricales</taxon>
        <taxon>Marasmiineae</taxon>
        <taxon>Omphalotaceae</taxon>
        <taxon>Lentinula</taxon>
    </lineage>
</organism>
<accession>A0AA38NUF9</accession>
<gene>
    <name evidence="1" type="ORF">F5878DRAFT_502622</name>
</gene>
<keyword evidence="2" id="KW-1185">Reference proteome</keyword>
<dbReference type="SUPFAM" id="SSF52047">
    <property type="entry name" value="RNI-like"/>
    <property type="match status" value="1"/>
</dbReference>
<evidence type="ECO:0008006" key="3">
    <source>
        <dbReference type="Google" id="ProtNLM"/>
    </source>
</evidence>
<dbReference type="Gene3D" id="3.80.10.10">
    <property type="entry name" value="Ribonuclease Inhibitor"/>
    <property type="match status" value="1"/>
</dbReference>
<name>A0AA38NUF9_9AGAR</name>
<reference evidence="1" key="1">
    <citation type="submission" date="2022-08" db="EMBL/GenBank/DDBJ databases">
        <authorList>
            <consortium name="DOE Joint Genome Institute"/>
            <person name="Min B."/>
            <person name="Riley R."/>
            <person name="Sierra-Patev S."/>
            <person name="Naranjo-Ortiz M."/>
            <person name="Looney B."/>
            <person name="Konkel Z."/>
            <person name="Slot J.C."/>
            <person name="Sakamoto Y."/>
            <person name="Steenwyk J.L."/>
            <person name="Rokas A."/>
            <person name="Carro J."/>
            <person name="Camarero S."/>
            <person name="Ferreira P."/>
            <person name="Molpeceres G."/>
            <person name="Ruiz-Duenas F.J."/>
            <person name="Serrano A."/>
            <person name="Henrissat B."/>
            <person name="Drula E."/>
            <person name="Hughes K.W."/>
            <person name="Mata J.L."/>
            <person name="Ishikawa N.K."/>
            <person name="Vargas-Isla R."/>
            <person name="Ushijima S."/>
            <person name="Smith C.A."/>
            <person name="Ahrendt S."/>
            <person name="Andreopoulos W."/>
            <person name="He G."/>
            <person name="Labutti K."/>
            <person name="Lipzen A."/>
            <person name="Ng V."/>
            <person name="Sandor L."/>
            <person name="Barry K."/>
            <person name="Martinez A.T."/>
            <person name="Xiao Y."/>
            <person name="Gibbons J.G."/>
            <person name="Terashima K."/>
            <person name="Hibbett D.S."/>
            <person name="Grigoriev I.V."/>
        </authorList>
    </citation>
    <scope>NUCLEOTIDE SEQUENCE</scope>
    <source>
        <strain evidence="1">TFB9207</strain>
    </source>
</reference>
<protein>
    <recommendedName>
        <fullName evidence="3">F-box domain-containing protein</fullName>
    </recommendedName>
</protein>
<feature type="non-terminal residue" evidence="1">
    <location>
        <position position="1"/>
    </location>
</feature>
<dbReference type="EMBL" id="MU808148">
    <property type="protein sequence ID" value="KAJ3830843.1"/>
    <property type="molecule type" value="Genomic_DNA"/>
</dbReference>
<evidence type="ECO:0000313" key="2">
    <source>
        <dbReference type="Proteomes" id="UP001163846"/>
    </source>
</evidence>